<feature type="non-terminal residue" evidence="2">
    <location>
        <position position="1"/>
    </location>
</feature>
<proteinExistence type="predicted"/>
<feature type="region of interest" description="Disordered" evidence="1">
    <location>
        <begin position="22"/>
        <end position="62"/>
    </location>
</feature>
<sequence>HRKLGFQILDFSVEDRGDAAELKGLSWSPPKKKASAETGRTDTGTAPGRRGTQDGMQGIKAP</sequence>
<dbReference type="AlphaFoldDB" id="A0A061S0X9"/>
<dbReference type="EMBL" id="GBEZ01008936">
    <property type="protein sequence ID" value="JAC76629.1"/>
    <property type="molecule type" value="Transcribed_RNA"/>
</dbReference>
<evidence type="ECO:0000313" key="2">
    <source>
        <dbReference type="EMBL" id="JAC76629.1"/>
    </source>
</evidence>
<organism evidence="2">
    <name type="scientific">Tetraselmis sp. GSL018</name>
    <dbReference type="NCBI Taxonomy" id="582737"/>
    <lineage>
        <taxon>Eukaryota</taxon>
        <taxon>Viridiplantae</taxon>
        <taxon>Chlorophyta</taxon>
        <taxon>core chlorophytes</taxon>
        <taxon>Chlorodendrophyceae</taxon>
        <taxon>Chlorodendrales</taxon>
        <taxon>Chlorodendraceae</taxon>
        <taxon>Tetraselmis</taxon>
    </lineage>
</organism>
<accession>A0A061S0X9</accession>
<gene>
    <name evidence="2" type="ORF">TSPGSL018_19681</name>
</gene>
<reference evidence="2" key="1">
    <citation type="submission" date="2014-05" db="EMBL/GenBank/DDBJ databases">
        <title>The transcriptome of the halophilic microalga Tetraselmis sp. GSL018 isolated from the Great Salt Lake, Utah.</title>
        <authorList>
            <person name="Jinkerson R.E."/>
            <person name="D'Adamo S."/>
            <person name="Posewitz M.C."/>
        </authorList>
    </citation>
    <scope>NUCLEOTIDE SEQUENCE</scope>
    <source>
        <strain evidence="2">GSL018</strain>
    </source>
</reference>
<protein>
    <submittedName>
        <fullName evidence="2">Uncharacterized protein</fullName>
    </submittedName>
</protein>
<evidence type="ECO:0000256" key="1">
    <source>
        <dbReference type="SAM" id="MobiDB-lite"/>
    </source>
</evidence>
<name>A0A061S0X9_9CHLO</name>